<evidence type="ECO:0000313" key="1">
    <source>
        <dbReference type="EMBL" id="KAF1942047.1"/>
    </source>
</evidence>
<accession>A0A6A5SYM7</accession>
<evidence type="ECO:0000313" key="2">
    <source>
        <dbReference type="Proteomes" id="UP000800038"/>
    </source>
</evidence>
<reference evidence="1" key="1">
    <citation type="journal article" date="2020" name="Stud. Mycol.">
        <title>101 Dothideomycetes genomes: a test case for predicting lifestyles and emergence of pathogens.</title>
        <authorList>
            <person name="Haridas S."/>
            <person name="Albert R."/>
            <person name="Binder M."/>
            <person name="Bloem J."/>
            <person name="Labutti K."/>
            <person name="Salamov A."/>
            <person name="Andreopoulos B."/>
            <person name="Baker S."/>
            <person name="Barry K."/>
            <person name="Bills G."/>
            <person name="Bluhm B."/>
            <person name="Cannon C."/>
            <person name="Castanera R."/>
            <person name="Culley D."/>
            <person name="Daum C."/>
            <person name="Ezra D."/>
            <person name="Gonzalez J."/>
            <person name="Henrissat B."/>
            <person name="Kuo A."/>
            <person name="Liang C."/>
            <person name="Lipzen A."/>
            <person name="Lutzoni F."/>
            <person name="Magnuson J."/>
            <person name="Mondo S."/>
            <person name="Nolan M."/>
            <person name="Ohm R."/>
            <person name="Pangilinan J."/>
            <person name="Park H.-J."/>
            <person name="Ramirez L."/>
            <person name="Alfaro M."/>
            <person name="Sun H."/>
            <person name="Tritt A."/>
            <person name="Yoshinaga Y."/>
            <person name="Zwiers L.-H."/>
            <person name="Turgeon B."/>
            <person name="Goodwin S."/>
            <person name="Spatafora J."/>
            <person name="Crous P."/>
            <person name="Grigoriev I."/>
        </authorList>
    </citation>
    <scope>NUCLEOTIDE SEQUENCE</scope>
    <source>
        <strain evidence="1">CBS 161.51</strain>
    </source>
</reference>
<protein>
    <submittedName>
        <fullName evidence="1">Uncharacterized protein</fullName>
    </submittedName>
</protein>
<sequence length="201" mass="22714">MAVRTGLSTLAILSPELREQIWLYALDEIPLALPSEYEIYKRTSICCCSKAIRGEIRLIIMRHIHRKFRVVNIQEPAALSHPLMVPRSIPAATNRQDANTVLNARRRRYKLQILISASSGSNTMPGGRELAPKEKLSTWHRALLQFSVMDIETLILDLYINEGDVFKNSYLTNLPSKVQTLTSAVEGQRSISAASVDYYEN</sequence>
<dbReference type="AlphaFoldDB" id="A0A6A5SYM7"/>
<dbReference type="Proteomes" id="UP000800038">
    <property type="component" value="Unassembled WGS sequence"/>
</dbReference>
<name>A0A6A5SYM7_9PLEO</name>
<gene>
    <name evidence="1" type="ORF">EJ02DRAFT_466045</name>
</gene>
<dbReference type="EMBL" id="ML976039">
    <property type="protein sequence ID" value="KAF1942047.1"/>
    <property type="molecule type" value="Genomic_DNA"/>
</dbReference>
<keyword evidence="2" id="KW-1185">Reference proteome</keyword>
<organism evidence="1 2">
    <name type="scientific">Clathrospora elynae</name>
    <dbReference type="NCBI Taxonomy" id="706981"/>
    <lineage>
        <taxon>Eukaryota</taxon>
        <taxon>Fungi</taxon>
        <taxon>Dikarya</taxon>
        <taxon>Ascomycota</taxon>
        <taxon>Pezizomycotina</taxon>
        <taxon>Dothideomycetes</taxon>
        <taxon>Pleosporomycetidae</taxon>
        <taxon>Pleosporales</taxon>
        <taxon>Diademaceae</taxon>
        <taxon>Clathrospora</taxon>
    </lineage>
</organism>
<proteinExistence type="predicted"/>